<comment type="caution">
    <text evidence="2">The sequence shown here is derived from an EMBL/GenBank/DDBJ whole genome shotgun (WGS) entry which is preliminary data.</text>
</comment>
<keyword evidence="3" id="KW-1185">Reference proteome</keyword>
<accession>A0A4R9BMX2</accession>
<dbReference type="OrthoDB" id="5108413at2"/>
<keyword evidence="1" id="KW-0472">Membrane</keyword>
<keyword evidence="1" id="KW-1133">Transmembrane helix</keyword>
<name>A0A4R9BMX2_9MICO</name>
<evidence type="ECO:0000256" key="1">
    <source>
        <dbReference type="SAM" id="Phobius"/>
    </source>
</evidence>
<sequence length="258" mass="28148">MGGALCAAAVVVLCLLVVRTAGGDHLREFSGGEKWGDNLITAPFLILMVAAAPLFLAEYHRRGLWFTRERGFFQGGSNVVVLRPARLRFRAFWLLISVLAWAALIAGPVYYDITTDVFADADSSLWTLLVTHGLFASGMTVLLLFSLLKRMTYERLAARFGGGIVYGSADQRAWRFLSYQFRFELWFAFGCGALLGAIPLVYQLAAESCYTNECVPVPDAGQLAWLIWGAAGCAAFALIGCLSAWRSGESLYSGESVS</sequence>
<dbReference type="EMBL" id="SOHM01000033">
    <property type="protein sequence ID" value="TFD86487.1"/>
    <property type="molecule type" value="Genomic_DNA"/>
</dbReference>
<feature type="transmembrane region" description="Helical" evidence="1">
    <location>
        <begin position="123"/>
        <end position="145"/>
    </location>
</feature>
<gene>
    <name evidence="2" type="ORF">E3T61_16405</name>
</gene>
<feature type="transmembrane region" description="Helical" evidence="1">
    <location>
        <begin position="225"/>
        <end position="245"/>
    </location>
</feature>
<evidence type="ECO:0000313" key="3">
    <source>
        <dbReference type="Proteomes" id="UP000298468"/>
    </source>
</evidence>
<feature type="transmembrane region" description="Helical" evidence="1">
    <location>
        <begin position="39"/>
        <end position="59"/>
    </location>
</feature>
<feature type="transmembrane region" description="Helical" evidence="1">
    <location>
        <begin position="185"/>
        <end position="205"/>
    </location>
</feature>
<feature type="transmembrane region" description="Helical" evidence="1">
    <location>
        <begin position="91"/>
        <end position="111"/>
    </location>
</feature>
<dbReference type="AlphaFoldDB" id="A0A4R9BMX2"/>
<evidence type="ECO:0000313" key="2">
    <source>
        <dbReference type="EMBL" id="TFD86487.1"/>
    </source>
</evidence>
<dbReference type="Proteomes" id="UP000298468">
    <property type="component" value="Unassembled WGS sequence"/>
</dbReference>
<proteinExistence type="predicted"/>
<reference evidence="2 3" key="1">
    <citation type="submission" date="2019-03" db="EMBL/GenBank/DDBJ databases">
        <title>Genomics of glacier-inhabiting Cryobacterium strains.</title>
        <authorList>
            <person name="Liu Q."/>
            <person name="Xin Y.-H."/>
        </authorList>
    </citation>
    <scope>NUCLEOTIDE SEQUENCE [LARGE SCALE GENOMIC DNA]</scope>
    <source>
        <strain evidence="2 3">Sr59</strain>
    </source>
</reference>
<organism evidence="2 3">
    <name type="scientific">Cryobacterium lactosi</name>
    <dbReference type="NCBI Taxonomy" id="1259202"/>
    <lineage>
        <taxon>Bacteria</taxon>
        <taxon>Bacillati</taxon>
        <taxon>Actinomycetota</taxon>
        <taxon>Actinomycetes</taxon>
        <taxon>Micrococcales</taxon>
        <taxon>Microbacteriaceae</taxon>
        <taxon>Cryobacterium</taxon>
    </lineage>
</organism>
<keyword evidence="1" id="KW-0812">Transmembrane</keyword>
<protein>
    <submittedName>
        <fullName evidence="2">Uncharacterized protein</fullName>
    </submittedName>
</protein>
<dbReference type="RefSeq" id="WP_134641933.1">
    <property type="nucleotide sequence ID" value="NZ_SOHM01000033.1"/>
</dbReference>